<sequence>RDCCGGSFYAICKPRSIPNTGDHKGVIFQSRPVRLLLGRPSRSSRERRETSEGVWPSLSPASSGAAL</sequence>
<comment type="caution">
    <text evidence="2">The sequence shown here is derived from an EMBL/GenBank/DDBJ whole genome shotgun (WGS) entry which is preliminary data.</text>
</comment>
<feature type="non-terminal residue" evidence="2">
    <location>
        <position position="1"/>
    </location>
</feature>
<evidence type="ECO:0000256" key="1">
    <source>
        <dbReference type="SAM" id="MobiDB-lite"/>
    </source>
</evidence>
<evidence type="ECO:0000313" key="2">
    <source>
        <dbReference type="EMBL" id="KAK9953649.1"/>
    </source>
</evidence>
<evidence type="ECO:0000313" key="3">
    <source>
        <dbReference type="Proteomes" id="UP001479290"/>
    </source>
</evidence>
<dbReference type="EMBL" id="JAWDJR010000023">
    <property type="protein sequence ID" value="KAK9953649.1"/>
    <property type="molecule type" value="Genomic_DNA"/>
</dbReference>
<organism evidence="2 3">
    <name type="scientific">Culter alburnus</name>
    <name type="common">Topmouth culter</name>
    <dbReference type="NCBI Taxonomy" id="194366"/>
    <lineage>
        <taxon>Eukaryota</taxon>
        <taxon>Metazoa</taxon>
        <taxon>Chordata</taxon>
        <taxon>Craniata</taxon>
        <taxon>Vertebrata</taxon>
        <taxon>Euteleostomi</taxon>
        <taxon>Actinopterygii</taxon>
        <taxon>Neopterygii</taxon>
        <taxon>Teleostei</taxon>
        <taxon>Ostariophysi</taxon>
        <taxon>Cypriniformes</taxon>
        <taxon>Xenocyprididae</taxon>
        <taxon>Xenocypridinae</taxon>
        <taxon>Culter</taxon>
    </lineage>
</organism>
<name>A0AAW1YWW0_CULAL</name>
<dbReference type="AlphaFoldDB" id="A0AAW1YWW0"/>
<gene>
    <name evidence="2" type="ORF">ABG768_017627</name>
</gene>
<keyword evidence="3" id="KW-1185">Reference proteome</keyword>
<reference evidence="2 3" key="1">
    <citation type="submission" date="2024-05" db="EMBL/GenBank/DDBJ databases">
        <title>A high-quality chromosomal-level genome assembly of Topmouth culter (Culter alburnus).</title>
        <authorList>
            <person name="Zhao H."/>
        </authorList>
    </citation>
    <scope>NUCLEOTIDE SEQUENCE [LARGE SCALE GENOMIC DNA]</scope>
    <source>
        <strain evidence="2">CATC2023</strain>
        <tissue evidence="2">Muscle</tissue>
    </source>
</reference>
<accession>A0AAW1YWW0</accession>
<protein>
    <submittedName>
        <fullName evidence="2">Uncharacterized protein</fullName>
    </submittedName>
</protein>
<proteinExistence type="predicted"/>
<feature type="region of interest" description="Disordered" evidence="1">
    <location>
        <begin position="38"/>
        <end position="67"/>
    </location>
</feature>
<dbReference type="Proteomes" id="UP001479290">
    <property type="component" value="Unassembled WGS sequence"/>
</dbReference>
<feature type="compositionally biased region" description="Low complexity" evidence="1">
    <location>
        <begin position="52"/>
        <end position="67"/>
    </location>
</feature>